<protein>
    <submittedName>
        <fullName evidence="1">Uncharacterized protein</fullName>
    </submittedName>
</protein>
<dbReference type="EMBL" id="MAUJ01000002">
    <property type="protein sequence ID" value="OCQ22269.1"/>
    <property type="molecule type" value="Genomic_DNA"/>
</dbReference>
<dbReference type="AlphaFoldDB" id="A0A1C0TSN3"/>
<proteinExistence type="predicted"/>
<organism evidence="1 2">
    <name type="scientific">Pseudoalteromonas luteoviolacea</name>
    <dbReference type="NCBI Taxonomy" id="43657"/>
    <lineage>
        <taxon>Bacteria</taxon>
        <taxon>Pseudomonadati</taxon>
        <taxon>Pseudomonadota</taxon>
        <taxon>Gammaproteobacteria</taxon>
        <taxon>Alteromonadales</taxon>
        <taxon>Pseudoalteromonadaceae</taxon>
        <taxon>Pseudoalteromonas</taxon>
    </lineage>
</organism>
<dbReference type="Proteomes" id="UP000093366">
    <property type="component" value="Unassembled WGS sequence"/>
</dbReference>
<comment type="caution">
    <text evidence="1">The sequence shown here is derived from an EMBL/GenBank/DDBJ whole genome shotgun (WGS) entry which is preliminary data.</text>
</comment>
<gene>
    <name evidence="1" type="ORF">A7985_10840</name>
</gene>
<sequence length="72" mass="7894">MNSKKLRLTAFAILASGAIIGALVIGTQFSQQQTANYQPNEQINQDGSQLPFLTKASYLANIEQNIELQIQV</sequence>
<evidence type="ECO:0000313" key="2">
    <source>
        <dbReference type="Proteomes" id="UP000093366"/>
    </source>
</evidence>
<name>A0A1C0TSN3_9GAMM</name>
<evidence type="ECO:0000313" key="1">
    <source>
        <dbReference type="EMBL" id="OCQ22269.1"/>
    </source>
</evidence>
<reference evidence="2" key="1">
    <citation type="submission" date="2016-07" db="EMBL/GenBank/DDBJ databases">
        <authorList>
            <person name="Florea S."/>
            <person name="Webb J.S."/>
            <person name="Jaromczyk J."/>
            <person name="Schardl C.L."/>
        </authorList>
    </citation>
    <scope>NUCLEOTIDE SEQUENCE [LARGE SCALE GENOMIC DNA]</scope>
    <source>
        <strain evidence="2">IPB1</strain>
    </source>
</reference>
<dbReference type="RefSeq" id="WP_065790467.1">
    <property type="nucleotide sequence ID" value="NZ_MAUJ01000002.1"/>
</dbReference>
<accession>A0A1C0TSN3</accession>